<evidence type="ECO:0000256" key="1">
    <source>
        <dbReference type="SAM" id="SignalP"/>
    </source>
</evidence>
<comment type="caution">
    <text evidence="2">The sequence shown here is derived from an EMBL/GenBank/DDBJ whole genome shotgun (WGS) entry which is preliminary data.</text>
</comment>
<organism evidence="2 3">
    <name type="scientific">Zophobas morio</name>
    <dbReference type="NCBI Taxonomy" id="2755281"/>
    <lineage>
        <taxon>Eukaryota</taxon>
        <taxon>Metazoa</taxon>
        <taxon>Ecdysozoa</taxon>
        <taxon>Arthropoda</taxon>
        <taxon>Hexapoda</taxon>
        <taxon>Insecta</taxon>
        <taxon>Pterygota</taxon>
        <taxon>Neoptera</taxon>
        <taxon>Endopterygota</taxon>
        <taxon>Coleoptera</taxon>
        <taxon>Polyphaga</taxon>
        <taxon>Cucujiformia</taxon>
        <taxon>Tenebrionidae</taxon>
        <taxon>Zophobas</taxon>
    </lineage>
</organism>
<dbReference type="AlphaFoldDB" id="A0AA38IAM6"/>
<dbReference type="Proteomes" id="UP001168821">
    <property type="component" value="Unassembled WGS sequence"/>
</dbReference>
<keyword evidence="1" id="KW-0732">Signal</keyword>
<protein>
    <submittedName>
        <fullName evidence="2">Uncharacterized protein</fullName>
    </submittedName>
</protein>
<feature type="chain" id="PRO_5041289434" evidence="1">
    <location>
        <begin position="23"/>
        <end position="109"/>
    </location>
</feature>
<gene>
    <name evidence="2" type="ORF">Zmor_013466</name>
</gene>
<name>A0AA38IAM6_9CUCU</name>
<dbReference type="EMBL" id="JALNTZ010000004">
    <property type="protein sequence ID" value="KAJ3654268.1"/>
    <property type="molecule type" value="Genomic_DNA"/>
</dbReference>
<evidence type="ECO:0000313" key="3">
    <source>
        <dbReference type="Proteomes" id="UP001168821"/>
    </source>
</evidence>
<evidence type="ECO:0000313" key="2">
    <source>
        <dbReference type="EMBL" id="KAJ3654268.1"/>
    </source>
</evidence>
<feature type="signal peptide" evidence="1">
    <location>
        <begin position="1"/>
        <end position="22"/>
    </location>
</feature>
<proteinExistence type="predicted"/>
<sequence>MEAPRYGLSLLILAFFLNIARTNQGWYQIMKYVVTKNTRSTVDVTCAPRSSFFIDINVSGFVIGEDTIFVSDTKAPVDRHYRKVGFGNYGERRLKNSLSTLNCGWTQFL</sequence>
<reference evidence="2" key="1">
    <citation type="journal article" date="2023" name="G3 (Bethesda)">
        <title>Whole genome assemblies of Zophobas morio and Tenebrio molitor.</title>
        <authorList>
            <person name="Kaur S."/>
            <person name="Stinson S.A."/>
            <person name="diCenzo G.C."/>
        </authorList>
    </citation>
    <scope>NUCLEOTIDE SEQUENCE</scope>
    <source>
        <strain evidence="2">QUZm001</strain>
    </source>
</reference>
<accession>A0AA38IAM6</accession>
<keyword evidence="3" id="KW-1185">Reference proteome</keyword>